<dbReference type="SUPFAM" id="SSF69118">
    <property type="entry name" value="AhpD-like"/>
    <property type="match status" value="1"/>
</dbReference>
<name>A0AAV9QB69_9PEZI</name>
<protein>
    <recommendedName>
        <fullName evidence="3">Carboxymuconolactone decarboxylase-like domain-containing protein</fullName>
    </recommendedName>
</protein>
<dbReference type="AlphaFoldDB" id="A0AAV9QB69"/>
<dbReference type="InterPro" id="IPR029032">
    <property type="entry name" value="AhpD-like"/>
</dbReference>
<evidence type="ECO:0000313" key="2">
    <source>
        <dbReference type="Proteomes" id="UP001345827"/>
    </source>
</evidence>
<organism evidence="1 2">
    <name type="scientific">Vermiconidia calcicola</name>
    <dbReference type="NCBI Taxonomy" id="1690605"/>
    <lineage>
        <taxon>Eukaryota</taxon>
        <taxon>Fungi</taxon>
        <taxon>Dikarya</taxon>
        <taxon>Ascomycota</taxon>
        <taxon>Pezizomycotina</taxon>
        <taxon>Dothideomycetes</taxon>
        <taxon>Dothideomycetidae</taxon>
        <taxon>Mycosphaerellales</taxon>
        <taxon>Extremaceae</taxon>
        <taxon>Vermiconidia</taxon>
    </lineage>
</organism>
<comment type="caution">
    <text evidence="1">The sequence shown here is derived from an EMBL/GenBank/DDBJ whole genome shotgun (WGS) entry which is preliminary data.</text>
</comment>
<dbReference type="EMBL" id="JAXLQG010000007">
    <property type="protein sequence ID" value="KAK5537563.1"/>
    <property type="molecule type" value="Genomic_DNA"/>
</dbReference>
<gene>
    <name evidence="1" type="ORF">LTR25_004815</name>
</gene>
<dbReference type="Gene3D" id="1.20.1290.10">
    <property type="entry name" value="AhpD-like"/>
    <property type="match status" value="1"/>
</dbReference>
<dbReference type="InterPro" id="IPR052999">
    <property type="entry name" value="PTS1_Protein"/>
</dbReference>
<dbReference type="PANTHER" id="PTHR28180">
    <property type="entry name" value="CONSERVED MITOCHONDRIAL PROTEIN-RELATED"/>
    <property type="match status" value="1"/>
</dbReference>
<accession>A0AAV9QB69</accession>
<sequence length="272" mass="29892">MATWDKDEFMSQWDKKYVSTNVKPGSKSYDKDFFLGLESRLASSQAELRNIANTLIVAACCAVGRADVVGRFFDDLTAEATPEESEYTFLRVREAITICFPYLGLPTCIPACYGMIGVIQRKGAGYASSKSLRKKIITEEDVQKGTELRARIYRGVGNSEIFSLMDKYFTDLFTTSTVVTWGYLIAKANEEVFQPQESHLIVATAIMALGASRQTKSHIKATLGIGNSVAGVKAVVDMVSQVAEWAGRPEIGPFDVDQLADEIQAALKGMTH</sequence>
<dbReference type="Proteomes" id="UP001345827">
    <property type="component" value="Unassembled WGS sequence"/>
</dbReference>
<proteinExistence type="predicted"/>
<evidence type="ECO:0000313" key="1">
    <source>
        <dbReference type="EMBL" id="KAK5537563.1"/>
    </source>
</evidence>
<evidence type="ECO:0008006" key="3">
    <source>
        <dbReference type="Google" id="ProtNLM"/>
    </source>
</evidence>
<keyword evidence="2" id="KW-1185">Reference proteome</keyword>
<reference evidence="1 2" key="1">
    <citation type="submission" date="2023-06" db="EMBL/GenBank/DDBJ databases">
        <title>Black Yeasts Isolated from many extreme environments.</title>
        <authorList>
            <person name="Coleine C."/>
            <person name="Stajich J.E."/>
            <person name="Selbmann L."/>
        </authorList>
    </citation>
    <scope>NUCLEOTIDE SEQUENCE [LARGE SCALE GENOMIC DNA]</scope>
    <source>
        <strain evidence="1 2">CCFEE 5887</strain>
    </source>
</reference>